<evidence type="ECO:0000313" key="2">
    <source>
        <dbReference type="Proteomes" id="UP001207468"/>
    </source>
</evidence>
<dbReference type="Proteomes" id="UP001207468">
    <property type="component" value="Unassembled WGS sequence"/>
</dbReference>
<proteinExistence type="predicted"/>
<comment type="caution">
    <text evidence="1">The sequence shown here is derived from an EMBL/GenBank/DDBJ whole genome shotgun (WGS) entry which is preliminary data.</text>
</comment>
<gene>
    <name evidence="1" type="ORF">F5148DRAFT_1221439</name>
</gene>
<evidence type="ECO:0000313" key="1">
    <source>
        <dbReference type="EMBL" id="KAI9458019.1"/>
    </source>
</evidence>
<reference evidence="1" key="1">
    <citation type="submission" date="2021-03" db="EMBL/GenBank/DDBJ databases">
        <title>Evolutionary priming and transition to the ectomycorrhizal habit in an iconic lineage of mushroom-forming fungi: is preadaptation a requirement?</title>
        <authorList>
            <consortium name="DOE Joint Genome Institute"/>
            <person name="Looney B.P."/>
            <person name="Miyauchi S."/>
            <person name="Morin E."/>
            <person name="Drula E."/>
            <person name="Courty P.E."/>
            <person name="Chicoki N."/>
            <person name="Fauchery L."/>
            <person name="Kohler A."/>
            <person name="Kuo A."/>
            <person name="LaButti K."/>
            <person name="Pangilinan J."/>
            <person name="Lipzen A."/>
            <person name="Riley R."/>
            <person name="Andreopoulos W."/>
            <person name="He G."/>
            <person name="Johnson J."/>
            <person name="Barry K.W."/>
            <person name="Grigoriev I.V."/>
            <person name="Nagy L."/>
            <person name="Hibbett D."/>
            <person name="Henrissat B."/>
            <person name="Matheny P.B."/>
            <person name="Labbe J."/>
            <person name="Martin A.F."/>
        </authorList>
    </citation>
    <scope>NUCLEOTIDE SEQUENCE</scope>
    <source>
        <strain evidence="1">BPL698</strain>
    </source>
</reference>
<name>A0ACC0U1K8_9AGAM</name>
<sequence>MFLFIPLLFGLQDKLKVVDANPHVCPKCHNVTVVRATTRAWFSFFFVPIIPFKKKHIWICSTCNWNVPTQDRWEPALPAGNAGWGLHQPGYQHTYQSGQLTGYQPSYDSPPRGY</sequence>
<accession>A0ACC0U1K8</accession>
<organism evidence="1 2">
    <name type="scientific">Russula earlei</name>
    <dbReference type="NCBI Taxonomy" id="71964"/>
    <lineage>
        <taxon>Eukaryota</taxon>
        <taxon>Fungi</taxon>
        <taxon>Dikarya</taxon>
        <taxon>Basidiomycota</taxon>
        <taxon>Agaricomycotina</taxon>
        <taxon>Agaricomycetes</taxon>
        <taxon>Russulales</taxon>
        <taxon>Russulaceae</taxon>
        <taxon>Russula</taxon>
    </lineage>
</organism>
<keyword evidence="2" id="KW-1185">Reference proteome</keyword>
<protein>
    <submittedName>
        <fullName evidence="1">Uncharacterized protein</fullName>
    </submittedName>
</protein>
<dbReference type="EMBL" id="JAGFNK010000215">
    <property type="protein sequence ID" value="KAI9458019.1"/>
    <property type="molecule type" value="Genomic_DNA"/>
</dbReference>